<organism evidence="2 3">
    <name type="scientific">Brasilonema bromeliae SPC951</name>
    <dbReference type="NCBI Taxonomy" id="385972"/>
    <lineage>
        <taxon>Bacteria</taxon>
        <taxon>Bacillati</taxon>
        <taxon>Cyanobacteriota</taxon>
        <taxon>Cyanophyceae</taxon>
        <taxon>Nostocales</taxon>
        <taxon>Scytonemataceae</taxon>
        <taxon>Brasilonema</taxon>
        <taxon>Bromeliae group (in: Brasilonema)</taxon>
    </lineage>
</organism>
<protein>
    <submittedName>
        <fullName evidence="2">Uncharacterized protein</fullName>
    </submittedName>
</protein>
<evidence type="ECO:0000256" key="1">
    <source>
        <dbReference type="SAM" id="MobiDB-lite"/>
    </source>
</evidence>
<evidence type="ECO:0000313" key="3">
    <source>
        <dbReference type="Proteomes" id="UP000718564"/>
    </source>
</evidence>
<feature type="compositionally biased region" description="Polar residues" evidence="1">
    <location>
        <begin position="1"/>
        <end position="15"/>
    </location>
</feature>
<gene>
    <name evidence="2" type="ORF">DP116_01385</name>
</gene>
<feature type="region of interest" description="Disordered" evidence="1">
    <location>
        <begin position="1"/>
        <end position="39"/>
    </location>
</feature>
<comment type="caution">
    <text evidence="2">The sequence shown here is derived from an EMBL/GenBank/DDBJ whole genome shotgun (WGS) entry which is preliminary data.</text>
</comment>
<dbReference type="Proteomes" id="UP000718564">
    <property type="component" value="Unassembled WGS sequence"/>
</dbReference>
<keyword evidence="3" id="KW-1185">Reference proteome</keyword>
<feature type="compositionally biased region" description="Polar residues" evidence="1">
    <location>
        <begin position="29"/>
        <end position="39"/>
    </location>
</feature>
<reference evidence="2 3" key="1">
    <citation type="submission" date="2018-06" db="EMBL/GenBank/DDBJ databases">
        <title>Comparative genomics of Brasilonema spp. strains.</title>
        <authorList>
            <person name="Alvarenga D.O."/>
            <person name="Fiore M.F."/>
            <person name="Varani A.M."/>
        </authorList>
    </citation>
    <scope>NUCLEOTIDE SEQUENCE [LARGE SCALE GENOMIC DNA]</scope>
    <source>
        <strain evidence="2 3">SPC951</strain>
    </source>
</reference>
<dbReference type="EMBL" id="QMEB01000005">
    <property type="protein sequence ID" value="NMG18166.1"/>
    <property type="molecule type" value="Genomic_DNA"/>
</dbReference>
<evidence type="ECO:0000313" key="2">
    <source>
        <dbReference type="EMBL" id="NMG18166.1"/>
    </source>
</evidence>
<sequence length="127" mass="13944">MWENSLKNNSETPLATTGGTPTPDASVGKPSSSTGSATQWLLRTQNSESISGDHQFPTNKRPRLRFNFGVLDLTNSTSHTAVQNSLLILPTSSIDILLLAQRVRRIYSDNCVLCSFLLKIHSKLSDQ</sequence>
<proteinExistence type="predicted"/>
<accession>A0ABX1P365</accession>
<name>A0ABX1P365_9CYAN</name>